<evidence type="ECO:0000259" key="2">
    <source>
        <dbReference type="SMART" id="SM00829"/>
    </source>
</evidence>
<sequence length="346" mass="37811">MPASPIVNRRIVLAARPQGEPTAANFRLEEVPLPLPGPGQVLLRNRMLSLDPYMRGRMDEGRSYAPPVALGEVMEGRTVAEVLESHHPGFARGDWVFAPAGGWQTHAIVDGGTLNRKLDPNGQPPPSTALGVHGMPGFTAYAGLREIGRPQAGETLVVAAASGPVGATVAQLAKLQGLRVVAIAGGPEKVRYLREELQVDAALDHRSGDFAERLRAAVPDGIDVYFENVGGKVFDAVLPLLNDFARIPVCGTIATYNARGEVRPGPDRLPDFLSQILRQRLTVRGFIQRDFVRLYPEFLREMGQWLREGRIRYREDVVEGLENAPQGLIGLLRGDNFGKRLVRLDD</sequence>
<dbReference type="PANTHER" id="PTHR43205">
    <property type="entry name" value="PROSTAGLANDIN REDUCTASE"/>
    <property type="match status" value="1"/>
</dbReference>
<keyword evidence="1" id="KW-0560">Oxidoreductase</keyword>
<dbReference type="InterPro" id="IPR045010">
    <property type="entry name" value="MDR_fam"/>
</dbReference>
<dbReference type="CDD" id="cd05288">
    <property type="entry name" value="PGDH"/>
    <property type="match status" value="1"/>
</dbReference>
<comment type="caution">
    <text evidence="3">The sequence shown here is derived from an EMBL/GenBank/DDBJ whole genome shotgun (WGS) entry which is preliminary data.</text>
</comment>
<organism evidence="3 4">
    <name type="scientific">Xanthomonas boreopolis</name>
    <dbReference type="NCBI Taxonomy" id="86183"/>
    <lineage>
        <taxon>Bacteria</taxon>
        <taxon>Pseudomonadati</taxon>
        <taxon>Pseudomonadota</taxon>
        <taxon>Gammaproteobacteria</taxon>
        <taxon>Lysobacterales</taxon>
        <taxon>Lysobacteraceae</taxon>
        <taxon>Xanthomonas</taxon>
    </lineage>
</organism>
<reference evidence="3" key="2">
    <citation type="submission" date="2020-09" db="EMBL/GenBank/DDBJ databases">
        <authorList>
            <person name="Sun Q."/>
            <person name="Ohkuma M."/>
        </authorList>
    </citation>
    <scope>NUCLEOTIDE SEQUENCE</scope>
    <source>
        <strain evidence="3">JCM 13306</strain>
    </source>
</reference>
<dbReference type="SUPFAM" id="SSF51735">
    <property type="entry name" value="NAD(P)-binding Rossmann-fold domains"/>
    <property type="match status" value="1"/>
</dbReference>
<evidence type="ECO:0000313" key="3">
    <source>
        <dbReference type="EMBL" id="GHH54042.1"/>
    </source>
</evidence>
<accession>A0A919F8C3</accession>
<evidence type="ECO:0000256" key="1">
    <source>
        <dbReference type="ARBA" id="ARBA00023002"/>
    </source>
</evidence>
<dbReference type="InterPro" id="IPR041694">
    <property type="entry name" value="ADH_N_2"/>
</dbReference>
<dbReference type="EMBL" id="BNBA01000014">
    <property type="protein sequence ID" value="GHH54042.1"/>
    <property type="molecule type" value="Genomic_DNA"/>
</dbReference>
<name>A0A919F8C3_9XANT</name>
<dbReference type="AlphaFoldDB" id="A0A919F8C3"/>
<dbReference type="SMART" id="SM00829">
    <property type="entry name" value="PKS_ER"/>
    <property type="match status" value="1"/>
</dbReference>
<dbReference type="GO" id="GO:0016628">
    <property type="term" value="F:oxidoreductase activity, acting on the CH-CH group of donors, NAD or NADP as acceptor"/>
    <property type="evidence" value="ECO:0007669"/>
    <property type="project" value="InterPro"/>
</dbReference>
<dbReference type="Pfam" id="PF00107">
    <property type="entry name" value="ADH_zinc_N"/>
    <property type="match status" value="1"/>
</dbReference>
<dbReference type="RefSeq" id="WP_434029311.1">
    <property type="nucleotide sequence ID" value="NZ_BNBA01000014.1"/>
</dbReference>
<proteinExistence type="predicted"/>
<dbReference type="PANTHER" id="PTHR43205:SF7">
    <property type="entry name" value="PROSTAGLANDIN REDUCTASE 1"/>
    <property type="match status" value="1"/>
</dbReference>
<dbReference type="FunFam" id="3.40.50.720:FF:000121">
    <property type="entry name" value="Prostaglandin reductase 2"/>
    <property type="match status" value="1"/>
</dbReference>
<feature type="domain" description="Enoyl reductase (ER)" evidence="2">
    <location>
        <begin position="23"/>
        <end position="342"/>
    </location>
</feature>
<dbReference type="InterPro" id="IPR036291">
    <property type="entry name" value="NAD(P)-bd_dom_sf"/>
</dbReference>
<dbReference type="Gene3D" id="3.40.50.720">
    <property type="entry name" value="NAD(P)-binding Rossmann-like Domain"/>
    <property type="match status" value="1"/>
</dbReference>
<dbReference type="InterPro" id="IPR020843">
    <property type="entry name" value="ER"/>
</dbReference>
<dbReference type="InterPro" id="IPR013149">
    <property type="entry name" value="ADH-like_C"/>
</dbReference>
<keyword evidence="4" id="KW-1185">Reference proteome</keyword>
<dbReference type="SUPFAM" id="SSF50129">
    <property type="entry name" value="GroES-like"/>
    <property type="match status" value="1"/>
</dbReference>
<dbReference type="Pfam" id="PF16884">
    <property type="entry name" value="ADH_N_2"/>
    <property type="match status" value="1"/>
</dbReference>
<reference evidence="3" key="1">
    <citation type="journal article" date="2014" name="Int. J. Syst. Evol. Microbiol.">
        <title>Complete genome sequence of Corynebacterium casei LMG S-19264T (=DSM 44701T), isolated from a smear-ripened cheese.</title>
        <authorList>
            <consortium name="US DOE Joint Genome Institute (JGI-PGF)"/>
            <person name="Walter F."/>
            <person name="Albersmeier A."/>
            <person name="Kalinowski J."/>
            <person name="Ruckert C."/>
        </authorList>
    </citation>
    <scope>NUCLEOTIDE SEQUENCE</scope>
    <source>
        <strain evidence="3">JCM 13306</strain>
    </source>
</reference>
<dbReference type="Gene3D" id="3.90.180.10">
    <property type="entry name" value="Medium-chain alcohol dehydrogenases, catalytic domain"/>
    <property type="match status" value="1"/>
</dbReference>
<gene>
    <name evidence="3" type="ORF">GCM10009090_20250</name>
</gene>
<protein>
    <submittedName>
        <fullName evidence="3">NADP-dependent oxidoreductase</fullName>
    </submittedName>
</protein>
<evidence type="ECO:0000313" key="4">
    <source>
        <dbReference type="Proteomes" id="UP000623958"/>
    </source>
</evidence>
<dbReference type="InterPro" id="IPR011032">
    <property type="entry name" value="GroES-like_sf"/>
</dbReference>
<dbReference type="Proteomes" id="UP000623958">
    <property type="component" value="Unassembled WGS sequence"/>
</dbReference>